<protein>
    <recommendedName>
        <fullName evidence="7">BZIP domain-containing protein</fullName>
    </recommendedName>
</protein>
<sequence length="346" mass="39210">MRSKQKQRAKVIQGAMNYLQHATSEYMQLLYENLPKKGLKISMNSEEMTKKRGRKPIVGGPSRQEQMREAQRTHRERQRSYVHNLETEVETLKLQLSLSEGNLASANTRCLNLEQQVIQLQLALNAHTNSSQCLNCVTEKIKSGLLSQQLVAIDGAFTNFKLHIMNAFSSNNPIAKNISSGVDMAQSSVLSNPSPSLQNQLTMSNDSLTDIFDINSPLSQEILCGVNISRFMERNPPQYPLDSNFFDFGNKEFPSAAEVYGPLDIDFMKTGMMSLPSFQNYPDVGIAMDRVFSALVNSVTDKDLKRSLLNMSKAYNMVSFDMSPYEKKKCYELYILFIQKNIQHFV</sequence>
<keyword evidence="2" id="KW-0539">Nucleus</keyword>
<evidence type="ECO:0000313" key="6">
    <source>
        <dbReference type="Proteomes" id="UP001211907"/>
    </source>
</evidence>
<dbReference type="Gene3D" id="1.20.5.170">
    <property type="match status" value="1"/>
</dbReference>
<reference evidence="5" key="1">
    <citation type="submission" date="2020-05" db="EMBL/GenBank/DDBJ databases">
        <title>Phylogenomic resolution of chytrid fungi.</title>
        <authorList>
            <person name="Stajich J.E."/>
            <person name="Amses K."/>
            <person name="Simmons R."/>
            <person name="Seto K."/>
            <person name="Myers J."/>
            <person name="Bonds A."/>
            <person name="Quandt C.A."/>
            <person name="Barry K."/>
            <person name="Liu P."/>
            <person name="Grigoriev I."/>
            <person name="Longcore J.E."/>
            <person name="James T.Y."/>
        </authorList>
    </citation>
    <scope>NUCLEOTIDE SEQUENCE</scope>
    <source>
        <strain evidence="5">JEL0513</strain>
    </source>
</reference>
<dbReference type="GO" id="GO:0000976">
    <property type="term" value="F:transcription cis-regulatory region binding"/>
    <property type="evidence" value="ECO:0007669"/>
    <property type="project" value="InterPro"/>
</dbReference>
<evidence type="ECO:0000313" key="5">
    <source>
        <dbReference type="EMBL" id="KAJ3127850.1"/>
    </source>
</evidence>
<name>A0AAD5T3Y4_9FUNG</name>
<dbReference type="CDD" id="cd14688">
    <property type="entry name" value="bZIP_YAP"/>
    <property type="match status" value="1"/>
</dbReference>
<evidence type="ECO:0000256" key="4">
    <source>
        <dbReference type="SAM" id="MobiDB-lite"/>
    </source>
</evidence>
<dbReference type="GO" id="GO:0090575">
    <property type="term" value="C:RNA polymerase II transcription regulator complex"/>
    <property type="evidence" value="ECO:0007669"/>
    <property type="project" value="TreeGrafter"/>
</dbReference>
<gene>
    <name evidence="5" type="ORF">HK100_009523</name>
</gene>
<feature type="region of interest" description="Disordered" evidence="4">
    <location>
        <begin position="47"/>
        <end position="79"/>
    </location>
</feature>
<dbReference type="AlphaFoldDB" id="A0AAD5T3Y4"/>
<dbReference type="GO" id="GO:0001228">
    <property type="term" value="F:DNA-binding transcription activator activity, RNA polymerase II-specific"/>
    <property type="evidence" value="ECO:0007669"/>
    <property type="project" value="TreeGrafter"/>
</dbReference>
<dbReference type="PANTHER" id="PTHR40621:SF6">
    <property type="entry name" value="AP-1-LIKE TRANSCRIPTION FACTOR YAP1-RELATED"/>
    <property type="match status" value="1"/>
</dbReference>
<comment type="subcellular location">
    <subcellularLocation>
        <location evidence="1">Nucleus</location>
    </subcellularLocation>
</comment>
<keyword evidence="3" id="KW-0175">Coiled coil</keyword>
<proteinExistence type="predicted"/>
<dbReference type="PANTHER" id="PTHR40621">
    <property type="entry name" value="TRANSCRIPTION FACTOR KAPC-RELATED"/>
    <property type="match status" value="1"/>
</dbReference>
<evidence type="ECO:0000256" key="2">
    <source>
        <dbReference type="ARBA" id="ARBA00023242"/>
    </source>
</evidence>
<organism evidence="5 6">
    <name type="scientific">Physocladia obscura</name>
    <dbReference type="NCBI Taxonomy" id="109957"/>
    <lineage>
        <taxon>Eukaryota</taxon>
        <taxon>Fungi</taxon>
        <taxon>Fungi incertae sedis</taxon>
        <taxon>Chytridiomycota</taxon>
        <taxon>Chytridiomycota incertae sedis</taxon>
        <taxon>Chytridiomycetes</taxon>
        <taxon>Chytridiales</taxon>
        <taxon>Chytriomycetaceae</taxon>
        <taxon>Physocladia</taxon>
    </lineage>
</organism>
<keyword evidence="6" id="KW-1185">Reference proteome</keyword>
<evidence type="ECO:0000256" key="3">
    <source>
        <dbReference type="SAM" id="Coils"/>
    </source>
</evidence>
<dbReference type="EMBL" id="JADGJH010000491">
    <property type="protein sequence ID" value="KAJ3127850.1"/>
    <property type="molecule type" value="Genomic_DNA"/>
</dbReference>
<comment type="caution">
    <text evidence="5">The sequence shown here is derived from an EMBL/GenBank/DDBJ whole genome shotgun (WGS) entry which is preliminary data.</text>
</comment>
<dbReference type="InterPro" id="IPR046347">
    <property type="entry name" value="bZIP_sf"/>
</dbReference>
<dbReference type="SUPFAM" id="SSF57959">
    <property type="entry name" value="Leucine zipper domain"/>
    <property type="match status" value="1"/>
</dbReference>
<dbReference type="Proteomes" id="UP001211907">
    <property type="component" value="Unassembled WGS sequence"/>
</dbReference>
<evidence type="ECO:0000256" key="1">
    <source>
        <dbReference type="ARBA" id="ARBA00004123"/>
    </source>
</evidence>
<evidence type="ECO:0008006" key="7">
    <source>
        <dbReference type="Google" id="ProtNLM"/>
    </source>
</evidence>
<dbReference type="InterPro" id="IPR050936">
    <property type="entry name" value="AP-1-like"/>
</dbReference>
<feature type="coiled-coil region" evidence="3">
    <location>
        <begin position="82"/>
        <end position="123"/>
    </location>
</feature>
<accession>A0AAD5T3Y4</accession>